<dbReference type="InterPro" id="IPR048015">
    <property type="entry name" value="NTP-PPase_MazG-like_N"/>
</dbReference>
<reference evidence="3 4" key="1">
    <citation type="journal article" date="2009" name="Stand. Genomic Sci.">
        <title>Complete genome sequence of Jonesia denitrificans type strain (Prevot 55134).</title>
        <authorList>
            <person name="Pukall R."/>
            <person name="Gehrich-Schroter G."/>
            <person name="Lapidus A."/>
            <person name="Nolan M."/>
            <person name="Glavina Del Rio T."/>
            <person name="Lucas S."/>
            <person name="Chen F."/>
            <person name="Tice H."/>
            <person name="Pitluck S."/>
            <person name="Cheng J.F."/>
            <person name="Copeland A."/>
            <person name="Saunders E."/>
            <person name="Brettin T."/>
            <person name="Detter J.C."/>
            <person name="Bruce D."/>
            <person name="Goodwin L."/>
            <person name="Pati A."/>
            <person name="Ivanova N."/>
            <person name="Mavromatis K."/>
            <person name="Ovchinnikova G."/>
            <person name="Chen A."/>
            <person name="Palaniappan K."/>
            <person name="Land M."/>
            <person name="Hauser L."/>
            <person name="Chang Y.J."/>
            <person name="Jeffries C.D."/>
            <person name="Chain P."/>
            <person name="Goker M."/>
            <person name="Bristow J."/>
            <person name="Eisen J.A."/>
            <person name="Markowitz V."/>
            <person name="Hugenholtz P."/>
            <person name="Kyrpides N.C."/>
            <person name="Klenk H.P."/>
            <person name="Han C."/>
        </authorList>
    </citation>
    <scope>NUCLEOTIDE SEQUENCE [LARGE SCALE GENOMIC DNA]</scope>
    <source>
        <strain evidence="4">ATCC 14870 / DSM 20603 / BCRC 15368 / CIP 55.134 / JCM 11481 / NBRC 15587 / NCTC 10816 / Prevot 55134</strain>
    </source>
</reference>
<dbReference type="CDD" id="cd11528">
    <property type="entry name" value="NTP-PPase_MazG_Nterm"/>
    <property type="match status" value="1"/>
</dbReference>
<evidence type="ECO:0000256" key="1">
    <source>
        <dbReference type="SAM" id="MobiDB-lite"/>
    </source>
</evidence>
<dbReference type="GO" id="GO:0046076">
    <property type="term" value="P:dTTP catabolic process"/>
    <property type="evidence" value="ECO:0007669"/>
    <property type="project" value="TreeGrafter"/>
</dbReference>
<accession>C7R009</accession>
<keyword evidence="4" id="KW-1185">Reference proteome</keyword>
<dbReference type="eggNOG" id="COG3956">
    <property type="taxonomic scope" value="Bacteria"/>
</dbReference>
<dbReference type="EMBL" id="CP001706">
    <property type="protein sequence ID" value="ACV09567.1"/>
    <property type="molecule type" value="Genomic_DNA"/>
</dbReference>
<dbReference type="FunFam" id="1.10.287.1080:FF:000001">
    <property type="entry name" value="Nucleoside triphosphate pyrophosphohydrolase"/>
    <property type="match status" value="1"/>
</dbReference>
<dbReference type="Proteomes" id="UP000000628">
    <property type="component" value="Chromosome"/>
</dbReference>
<organism evidence="3 4">
    <name type="scientific">Jonesia denitrificans (strain ATCC 14870 / DSM 20603 / BCRC 15368 / CIP 55.134 / JCM 11481 / NBRC 15587 / NCTC 10816 / Prevot 55134)</name>
    <name type="common">Listeria denitrificans</name>
    <dbReference type="NCBI Taxonomy" id="471856"/>
    <lineage>
        <taxon>Bacteria</taxon>
        <taxon>Bacillati</taxon>
        <taxon>Actinomycetota</taxon>
        <taxon>Actinomycetes</taxon>
        <taxon>Micrococcales</taxon>
        <taxon>Jonesiaceae</taxon>
        <taxon>Jonesia</taxon>
    </lineage>
</organism>
<evidence type="ECO:0000313" key="3">
    <source>
        <dbReference type="EMBL" id="ACV09567.1"/>
    </source>
</evidence>
<dbReference type="GO" id="GO:0006203">
    <property type="term" value="P:dGTP catabolic process"/>
    <property type="evidence" value="ECO:0007669"/>
    <property type="project" value="TreeGrafter"/>
</dbReference>
<dbReference type="Gene3D" id="1.10.287.1080">
    <property type="entry name" value="MazG-like"/>
    <property type="match status" value="2"/>
</dbReference>
<dbReference type="SUPFAM" id="SSF101386">
    <property type="entry name" value="all-alpha NTP pyrophosphatases"/>
    <property type="match status" value="1"/>
</dbReference>
<dbReference type="GO" id="GO:0006950">
    <property type="term" value="P:response to stress"/>
    <property type="evidence" value="ECO:0007669"/>
    <property type="project" value="UniProtKB-ARBA"/>
</dbReference>
<dbReference type="PANTHER" id="PTHR30522:SF0">
    <property type="entry name" value="NUCLEOSIDE TRIPHOSPHATE PYROPHOSPHOHYDROLASE"/>
    <property type="match status" value="1"/>
</dbReference>
<gene>
    <name evidence="3" type="ordered locus">Jden_1925</name>
</gene>
<dbReference type="GO" id="GO:0047429">
    <property type="term" value="F:nucleoside triphosphate diphosphatase activity"/>
    <property type="evidence" value="ECO:0007669"/>
    <property type="project" value="TreeGrafter"/>
</dbReference>
<dbReference type="GO" id="GO:0046081">
    <property type="term" value="P:dUTP catabolic process"/>
    <property type="evidence" value="ECO:0007669"/>
    <property type="project" value="TreeGrafter"/>
</dbReference>
<feature type="domain" description="NTP pyrophosphohydrolase MazG-like" evidence="2">
    <location>
        <begin position="52"/>
        <end position="127"/>
    </location>
</feature>
<dbReference type="GO" id="GO:0046047">
    <property type="term" value="P:TTP catabolic process"/>
    <property type="evidence" value="ECO:0007669"/>
    <property type="project" value="TreeGrafter"/>
</dbReference>
<protein>
    <submittedName>
        <fullName evidence="3">MazG family protein</fullName>
    </submittedName>
</protein>
<name>C7R009_JONDD</name>
<dbReference type="HOGENOM" id="CLU_038356_0_2_11"/>
<dbReference type="InterPro" id="IPR011551">
    <property type="entry name" value="NTP_PyrPHydrolase_MazG"/>
</dbReference>
<dbReference type="RefSeq" id="WP_015772195.1">
    <property type="nucleotide sequence ID" value="NC_013174.1"/>
</dbReference>
<dbReference type="AlphaFoldDB" id="C7R009"/>
<evidence type="ECO:0000259" key="2">
    <source>
        <dbReference type="Pfam" id="PF03819"/>
    </source>
</evidence>
<evidence type="ECO:0000313" key="4">
    <source>
        <dbReference type="Proteomes" id="UP000000628"/>
    </source>
</evidence>
<dbReference type="InterPro" id="IPR004518">
    <property type="entry name" value="MazG-like_dom"/>
</dbReference>
<dbReference type="GO" id="GO:0046052">
    <property type="term" value="P:UTP catabolic process"/>
    <property type="evidence" value="ECO:0007669"/>
    <property type="project" value="TreeGrafter"/>
</dbReference>
<dbReference type="NCBIfam" id="TIGR00444">
    <property type="entry name" value="mazG"/>
    <property type="match status" value="1"/>
</dbReference>
<dbReference type="GO" id="GO:0046061">
    <property type="term" value="P:dATP catabolic process"/>
    <property type="evidence" value="ECO:0007669"/>
    <property type="project" value="TreeGrafter"/>
</dbReference>
<dbReference type="Pfam" id="PF03819">
    <property type="entry name" value="MazG"/>
    <property type="match status" value="1"/>
</dbReference>
<sequence>MNATPAPTEPHSTAPDRPANASARALHPNLDDVIAVMNQLRSEGGCPWDREQTHTSLVRYLLEETYELVDAIESGDHTHMREELGDVLLQVLFHARIAEEHPDTPFTIDDVAHDLAAKLRHRHPHVFGDTHADTPEQVRVAWEELKQQEKKRTSVLDGISRAQGALARAQKIVSRVSRDEQLVSALDYTPQTRDNETDAERIGQELLAVVRQAHTKGVDAESALRAALAAVESQVAGVDHP</sequence>
<dbReference type="OrthoDB" id="9808939at2"/>
<proteinExistence type="predicted"/>
<dbReference type="STRING" id="471856.Jden_1925"/>
<feature type="region of interest" description="Disordered" evidence="1">
    <location>
        <begin position="1"/>
        <end position="22"/>
    </location>
</feature>
<dbReference type="PANTHER" id="PTHR30522">
    <property type="entry name" value="NUCLEOSIDE TRIPHOSPHATE PYROPHOSPHOHYDROLASE"/>
    <property type="match status" value="1"/>
</dbReference>
<dbReference type="KEGG" id="jde:Jden_1925"/>